<accession>A0ABN4ATK2</accession>
<keyword evidence="1" id="KW-0472">Membrane</keyword>
<gene>
    <name evidence="2" type="ORF">KUI_0102</name>
</gene>
<organism evidence="2 3">
    <name type="scientific">Taylorella equigenitalis ATCC 35865</name>
    <dbReference type="NCBI Taxonomy" id="743973"/>
    <lineage>
        <taxon>Bacteria</taxon>
        <taxon>Pseudomonadati</taxon>
        <taxon>Pseudomonadota</taxon>
        <taxon>Betaproteobacteria</taxon>
        <taxon>Burkholderiales</taxon>
        <taxon>Alcaligenaceae</taxon>
        <taxon>Taylorella</taxon>
    </lineage>
</organism>
<evidence type="ECO:0000256" key="1">
    <source>
        <dbReference type="SAM" id="Phobius"/>
    </source>
</evidence>
<protein>
    <submittedName>
        <fullName evidence="2">Uncharacterized protein</fullName>
    </submittedName>
</protein>
<evidence type="ECO:0000313" key="3">
    <source>
        <dbReference type="Proteomes" id="UP000003121"/>
    </source>
</evidence>
<evidence type="ECO:0000313" key="2">
    <source>
        <dbReference type="EMBL" id="AFN35206.1"/>
    </source>
</evidence>
<reference evidence="2 3" key="1">
    <citation type="journal article" date="2012" name="Vet. Microbiol.">
        <title>Comparative genomic analyses of the Taylorellae.</title>
        <authorList>
            <person name="Hauser H."/>
            <person name="Richter D.C."/>
            <person name="van Tonder A."/>
            <person name="Clark L."/>
            <person name="Preston A."/>
        </authorList>
    </citation>
    <scope>NUCLEOTIDE SEQUENCE [LARGE SCALE GENOMIC DNA]</scope>
    <source>
        <strain evidence="2 3">ATCC 35865</strain>
    </source>
</reference>
<dbReference type="Proteomes" id="UP000003121">
    <property type="component" value="Chromosome"/>
</dbReference>
<keyword evidence="3" id="KW-1185">Reference proteome</keyword>
<proteinExistence type="predicted"/>
<keyword evidence="1" id="KW-1133">Transmembrane helix</keyword>
<sequence length="214" mass="24571">MNNLDCFKLTDDGFWKVRLDNESEVSVPSFTGVILGDVIEDRQKFTIIDGVHRSKNASISLKYGNPFVGKCITYYDNIELVLKLYVSRDQSMSQIHGILETPVGQLKCMSWGLANEEGKKIILDNVYKIKIPDFPHKSISRYNNYSKFYRVWFGLELLVGYENFFNRYLHFGSLSWGCVSCISGSLWTSLVILLLRSRLKNSLDNVGLLKVNYI</sequence>
<dbReference type="EMBL" id="CP003264">
    <property type="protein sequence ID" value="AFN35206.1"/>
    <property type="molecule type" value="Genomic_DNA"/>
</dbReference>
<feature type="transmembrane region" description="Helical" evidence="1">
    <location>
        <begin position="174"/>
        <end position="195"/>
    </location>
</feature>
<keyword evidence="1" id="KW-0812">Transmembrane</keyword>
<name>A0ABN4ATK2_9BURK</name>
<dbReference type="RefSeq" id="WP_014840026.1">
    <property type="nucleotide sequence ID" value="NC_018108.1"/>
</dbReference>